<dbReference type="InterPro" id="IPR026634">
    <property type="entry name" value="TPST-like"/>
</dbReference>
<evidence type="ECO:0000313" key="3">
    <source>
        <dbReference type="Proteomes" id="UP000199550"/>
    </source>
</evidence>
<proteinExistence type="predicted"/>
<accession>A0A1I4JR45</accession>
<dbReference type="InterPro" id="IPR027417">
    <property type="entry name" value="P-loop_NTPase"/>
</dbReference>
<keyword evidence="3" id="KW-1185">Reference proteome</keyword>
<protein>
    <submittedName>
        <fullName evidence="2">Sulfotransferase family protein</fullName>
    </submittedName>
</protein>
<dbReference type="PANTHER" id="PTHR12788:SF10">
    <property type="entry name" value="PROTEIN-TYROSINE SULFOTRANSFERASE"/>
    <property type="match status" value="1"/>
</dbReference>
<evidence type="ECO:0000313" key="2">
    <source>
        <dbReference type="EMBL" id="SFL68586.1"/>
    </source>
</evidence>
<evidence type="ECO:0000256" key="1">
    <source>
        <dbReference type="ARBA" id="ARBA00022679"/>
    </source>
</evidence>
<dbReference type="STRING" id="195913.SAMN04488004_1426"/>
<reference evidence="2 3" key="1">
    <citation type="submission" date="2016-10" db="EMBL/GenBank/DDBJ databases">
        <authorList>
            <person name="de Groot N.N."/>
        </authorList>
    </citation>
    <scope>NUCLEOTIDE SEQUENCE [LARGE SCALE GENOMIC DNA]</scope>
    <source>
        <strain evidence="2 3">DSM 16199</strain>
    </source>
</reference>
<sequence>MQHGPDYRYVFVCGLHRSGTSLVARMIADLPGVGAITGAAVPENEGAYLQGAIPHHALGGIPMHFATDPQQHMTEGHPLDRLETRQRLENDWGPWYPSSCRWRVEKSPVNLTRMRLLQQLFPMAHFVIVLRHPEAVAAAVAKWVDTPAPALIDHWLDAHDRVGQDLSYLHAASVVRYEDLVRNPARIRAGLAAFLDIALTGSSGEVIRDGNKDYPNPPEISPSQATRATVWGYGPQCRVDATWPPLVRHPLRDIREGVEKVFKVLK</sequence>
<dbReference type="Proteomes" id="UP000199550">
    <property type="component" value="Unassembled WGS sequence"/>
</dbReference>
<dbReference type="Gene3D" id="3.40.50.300">
    <property type="entry name" value="P-loop containing nucleotide triphosphate hydrolases"/>
    <property type="match status" value="1"/>
</dbReference>
<dbReference type="EMBL" id="FOTF01000042">
    <property type="protein sequence ID" value="SFL68586.1"/>
    <property type="molecule type" value="Genomic_DNA"/>
</dbReference>
<dbReference type="OrthoDB" id="9777890at2"/>
<dbReference type="RefSeq" id="WP_090191983.1">
    <property type="nucleotide sequence ID" value="NZ_FOTF01000042.1"/>
</dbReference>
<dbReference type="AlphaFoldDB" id="A0A1I4JR45"/>
<dbReference type="SUPFAM" id="SSF52540">
    <property type="entry name" value="P-loop containing nucleoside triphosphate hydrolases"/>
    <property type="match status" value="1"/>
</dbReference>
<organism evidence="2 3">
    <name type="scientific">Loktanella salsilacus</name>
    <dbReference type="NCBI Taxonomy" id="195913"/>
    <lineage>
        <taxon>Bacteria</taxon>
        <taxon>Pseudomonadati</taxon>
        <taxon>Pseudomonadota</taxon>
        <taxon>Alphaproteobacteria</taxon>
        <taxon>Rhodobacterales</taxon>
        <taxon>Roseobacteraceae</taxon>
        <taxon>Loktanella</taxon>
    </lineage>
</organism>
<dbReference type="Pfam" id="PF13469">
    <property type="entry name" value="Sulfotransfer_3"/>
    <property type="match status" value="1"/>
</dbReference>
<keyword evidence="1 2" id="KW-0808">Transferase</keyword>
<dbReference type="PANTHER" id="PTHR12788">
    <property type="entry name" value="PROTEIN-TYROSINE SULFOTRANSFERASE 2"/>
    <property type="match status" value="1"/>
</dbReference>
<name>A0A1I4JR45_9RHOB</name>
<gene>
    <name evidence="2" type="ORF">SAMN04488004_1426</name>
</gene>
<dbReference type="GO" id="GO:0008476">
    <property type="term" value="F:protein-tyrosine sulfotransferase activity"/>
    <property type="evidence" value="ECO:0007669"/>
    <property type="project" value="InterPro"/>
</dbReference>